<comment type="subcellular location">
    <subcellularLocation>
        <location evidence="1">Nucleus</location>
    </subcellularLocation>
</comment>
<feature type="compositionally biased region" description="Gly residues" evidence="3">
    <location>
        <begin position="1498"/>
        <end position="1515"/>
    </location>
</feature>
<feature type="compositionally biased region" description="Polar residues" evidence="3">
    <location>
        <begin position="1343"/>
        <end position="1378"/>
    </location>
</feature>
<feature type="compositionally biased region" description="Low complexity" evidence="3">
    <location>
        <begin position="1379"/>
        <end position="1392"/>
    </location>
</feature>
<evidence type="ECO:0000313" key="5">
    <source>
        <dbReference type="EMBL" id="GAV92176.1"/>
    </source>
</evidence>
<dbReference type="Gene3D" id="3.30.70.940">
    <property type="entry name" value="NusG, N-terminal domain"/>
    <property type="match status" value="1"/>
</dbReference>
<feature type="region of interest" description="Disordered" evidence="3">
    <location>
        <begin position="915"/>
        <end position="1742"/>
    </location>
</feature>
<feature type="compositionally biased region" description="Basic and acidic residues" evidence="3">
    <location>
        <begin position="1093"/>
        <end position="1103"/>
    </location>
</feature>
<dbReference type="InterPro" id="IPR039659">
    <property type="entry name" value="SPT5"/>
</dbReference>
<evidence type="ECO:0000259" key="4">
    <source>
        <dbReference type="SMART" id="SM00739"/>
    </source>
</evidence>
<feature type="compositionally biased region" description="Polar residues" evidence="3">
    <location>
        <begin position="1393"/>
        <end position="1417"/>
    </location>
</feature>
<dbReference type="InterPro" id="IPR005824">
    <property type="entry name" value="KOW"/>
</dbReference>
<feature type="compositionally biased region" description="Polar residues" evidence="3">
    <location>
        <begin position="920"/>
        <end position="929"/>
    </location>
</feature>
<dbReference type="GO" id="GO:0032044">
    <property type="term" value="C:DSIF complex"/>
    <property type="evidence" value="ECO:0007669"/>
    <property type="project" value="TreeGrafter"/>
</dbReference>
<feature type="compositionally biased region" description="Polar residues" evidence="3">
    <location>
        <begin position="1104"/>
        <end position="1122"/>
    </location>
</feature>
<protein>
    <submittedName>
        <fullName evidence="5">KOW domain-containing protein/Spt5-NGN domain-containing protein</fullName>
    </submittedName>
</protein>
<dbReference type="GO" id="GO:0032784">
    <property type="term" value="P:regulation of DNA-templated transcription elongation"/>
    <property type="evidence" value="ECO:0007669"/>
    <property type="project" value="InterPro"/>
</dbReference>
<feature type="region of interest" description="Disordered" evidence="3">
    <location>
        <begin position="826"/>
        <end position="855"/>
    </location>
</feature>
<feature type="compositionally biased region" description="Polar residues" evidence="3">
    <location>
        <begin position="966"/>
        <end position="981"/>
    </location>
</feature>
<feature type="compositionally biased region" description="Basic and acidic residues" evidence="3">
    <location>
        <begin position="1482"/>
        <end position="1497"/>
    </location>
</feature>
<feature type="compositionally biased region" description="Low complexity" evidence="3">
    <location>
        <begin position="1215"/>
        <end position="1225"/>
    </location>
</feature>
<feature type="compositionally biased region" description="Gly residues" evidence="3">
    <location>
        <begin position="1034"/>
        <end position="1048"/>
    </location>
</feature>
<evidence type="ECO:0000256" key="2">
    <source>
        <dbReference type="ARBA" id="ARBA00023242"/>
    </source>
</evidence>
<dbReference type="STRING" id="3775.A0A1Q3DHZ8"/>
<reference evidence="6" key="1">
    <citation type="submission" date="2016-04" db="EMBL/GenBank/DDBJ databases">
        <title>Cephalotus genome sequencing.</title>
        <authorList>
            <person name="Fukushima K."/>
            <person name="Hasebe M."/>
            <person name="Fang X."/>
        </authorList>
    </citation>
    <scope>NUCLEOTIDE SEQUENCE [LARGE SCALE GENOMIC DNA]</scope>
    <source>
        <strain evidence="6">cv. St1</strain>
    </source>
</reference>
<dbReference type="InParanoid" id="A0A1Q3DHZ8"/>
<feature type="compositionally biased region" description="Polar residues" evidence="3">
    <location>
        <begin position="991"/>
        <end position="1000"/>
    </location>
</feature>
<sequence>MAPKVKHMGSKGKGKRVCDDKYDEDKSGSRKKRKNPGVLKFFEDEADLHDFDSSDDSDLEKFFMEEGFDDEPTVNNEPAKAFNLPVLPKEEDINDEEFHKMMEERYKPGSGFVTYAEDGFEAKRLADRNFHIPSAKDPTIWKVKCLAGRERQSAFCLMQKFVDVQSLGTKLKIISAFTLEHFKGFIFIEADKQCDINEACKGLSSIYSTRVAPIPQNEVSHLLSIRNKYNGISVGMWARVKNGNYKGDLAQVVAVNEARKKATIKLLPRIDLRSMADKIGSGGTVKKGAIPAPRLMNPSELEEFRPLIQYRRDRDTGMVFEVLDSLMLKDGYLFKKVSIDSLSYCAIVPTEEELLKFKPSEVNESDDRGWLMQLYGEQKKKQTIKTGKGDAKGEGSSSSGASSFELFDLVCFGRKDFGLVIDMEKDGYYKILKNGKEGSELVTLEQKDLKSGSIDKKFTALDQRMKVISINDTVKVLEGPFKDRQGIVRHVYRGTVFLYDENETENSGYFCSKAEMCEKIKLSVDASNEKVVFLNNGHSHLFTPPCLSFATLLLPIHYYALGFEDFPSSPKSPLSPKKPWQARENSSKFNGGEKDGMFTIGQTLRIRIGPLKGYICRVIAIRYSDVTVKLDSQQKVLTVKSEHLAEVRGKSSSMYTRYFCVIVNHLCKCLYFFTVCHSRRTCSDVLFFSFKSEDPGSSSFKPFDLLGNDGGSGDWTDRAGPSVEGDGWNAGGLSAGSAWETKLTSNQNSSADEKAVGNSGWAKAEDGWNKAAEKTGSGSGASDSWGKRIASSGDHAAASKDAGDSWGQAKLELGIPVGSSNDAAASWAKSKELNDNQDSWKKSAPRDKGKDVIGAPNWKYNSSSVGEDCWGKGKDVVTAGGSTWGKFVGSEDKGTGEGVQKDCWDKTAEKWIINDVPCGSNPNQNNSTPAAEKPTGGWGKTGGSWSQSRAENTDEESGWKKAKVVSGSQNVDQGYSRNANEAATAWDKGGSCNQDQTDSWNKPEDFAGNGGAWNKQDVGSSWAKQDGGSSWGKQDGGSSWGKQDGGSSRGKLEGGSSWGKQDGGAAWGKEDGGRPFFEGRGTGGRRGRGGGRGGRDQFGRGRSLEQSPSSGWSKESQENNDQAGGWGKPKAFDVGGEDGWKKQNASAGAHGSSLNQGWGADKESGNKWNSVDPSVGNSSSAYGEAGGIGDQGGRNKRETPGENQNNGWKGKASDLGGNLSSGNSSWDTPRVSHEKSSGWNQKSGEVVKTDEQWDHGNGWSGKKIDGDSTSGWSQNVGLKGVANDTGGNQDSNRGRSSDWNSGPSDLGRNQDLNCGKKVNWNSGSSDAGGDQDSGEDQTENGDKSSNWNSRSGDAGNQHSNWGKNGNRYSGSSDTGGNQDSDWGKNSSWNSGSGELNQDSSWGKKSNWNSGGADTNQDSGWGKKSGWNSGNAFGTDEAQTENFRNRASGGSWGGFGGRDGSDRGGFQGRGRGDSDRGGFGGRGRSDRGGYGRRGRYDRGGVGGRGGYDRGGFGVTGRGRREWNNSNDSGEDQLNWKKEGNNNGEGWKTNDGAGSWNQRGGDKDHRQSWTSGGGGTSNQSSRWNSKVSSWNQTAENKDAGCGNNFAGSWSKGTPSTDKTGASQANNWKSSDVSGWGQRSGWNQSIPTTEEPKGTNDHGGDWSKASGVGAQTGDWNNKRPGWNGRTDSGNGGDAGDEAKAWNQSKDTIEGTNGGGEPTDSWGGASAAAAVQSSWGKGGDQNGRGW</sequence>
<feature type="compositionally biased region" description="Basic residues" evidence="3">
    <location>
        <begin position="1"/>
        <end position="15"/>
    </location>
</feature>
<dbReference type="InterPro" id="IPR057936">
    <property type="entry name" value="KOWx_Spt5"/>
</dbReference>
<dbReference type="FunCoup" id="A0A1Q3DHZ8">
    <property type="interactions" value="876"/>
</dbReference>
<gene>
    <name evidence="5" type="ORF">CFOL_v3_35557</name>
</gene>
<feature type="compositionally biased region" description="Polar residues" evidence="3">
    <location>
        <begin position="1267"/>
        <end position="1276"/>
    </location>
</feature>
<dbReference type="CDD" id="cd06081">
    <property type="entry name" value="KOW_Spt5_1"/>
    <property type="match status" value="1"/>
</dbReference>
<dbReference type="PANTHER" id="PTHR11125:SF8">
    <property type="entry name" value="PROTEIN RNA-DIRECTED DNA METHYLATION 3"/>
    <property type="match status" value="1"/>
</dbReference>
<dbReference type="Pfam" id="PF23291">
    <property type="entry name" value="KOW4_SPT5"/>
    <property type="match status" value="1"/>
</dbReference>
<name>A0A1Q3DHZ8_CEPFO</name>
<dbReference type="Pfam" id="PF23290">
    <property type="entry name" value="KOW5_SPT5"/>
    <property type="match status" value="1"/>
</dbReference>
<evidence type="ECO:0000256" key="3">
    <source>
        <dbReference type="SAM" id="MobiDB-lite"/>
    </source>
</evidence>
<feature type="compositionally biased region" description="Polar residues" evidence="3">
    <location>
        <begin position="1603"/>
        <end position="1630"/>
    </location>
</feature>
<dbReference type="CDD" id="cd09888">
    <property type="entry name" value="NGN_Euk"/>
    <property type="match status" value="1"/>
</dbReference>
<feature type="compositionally biased region" description="Gly residues" evidence="3">
    <location>
        <begin position="1732"/>
        <end position="1742"/>
    </location>
</feature>
<dbReference type="Gene3D" id="2.30.30.30">
    <property type="match status" value="2"/>
</dbReference>
<keyword evidence="2" id="KW-0539">Nucleus</keyword>
<dbReference type="EMBL" id="BDDD01009006">
    <property type="protein sequence ID" value="GAV92176.1"/>
    <property type="molecule type" value="Genomic_DNA"/>
</dbReference>
<evidence type="ECO:0000256" key="1">
    <source>
        <dbReference type="ARBA" id="ARBA00004123"/>
    </source>
</evidence>
<feature type="compositionally biased region" description="Basic and acidic residues" evidence="3">
    <location>
        <begin position="1245"/>
        <end position="1254"/>
    </location>
</feature>
<accession>A0A1Q3DHZ8</accession>
<feature type="region of interest" description="Disordered" evidence="3">
    <location>
        <begin position="745"/>
        <end position="803"/>
    </location>
</feature>
<dbReference type="FunFam" id="2.30.30.30:FF:000053">
    <property type="entry name" value="Protein RNA-directed DNA methylation 3"/>
    <property type="match status" value="1"/>
</dbReference>
<dbReference type="InterPro" id="IPR041977">
    <property type="entry name" value="KOW_Spt5_4"/>
</dbReference>
<dbReference type="GO" id="GO:0003729">
    <property type="term" value="F:mRNA binding"/>
    <property type="evidence" value="ECO:0007669"/>
    <property type="project" value="TreeGrafter"/>
</dbReference>
<dbReference type="OrthoDB" id="28901at2759"/>
<dbReference type="InterPro" id="IPR041978">
    <property type="entry name" value="KOW_Spt5_5"/>
</dbReference>
<evidence type="ECO:0000313" key="6">
    <source>
        <dbReference type="Proteomes" id="UP000187406"/>
    </source>
</evidence>
<proteinExistence type="predicted"/>
<dbReference type="GO" id="GO:0006357">
    <property type="term" value="P:regulation of transcription by RNA polymerase II"/>
    <property type="evidence" value="ECO:0007669"/>
    <property type="project" value="InterPro"/>
</dbReference>
<feature type="compositionally biased region" description="Basic and acidic residues" evidence="3">
    <location>
        <begin position="16"/>
        <end position="28"/>
    </location>
</feature>
<feature type="compositionally biased region" description="Low complexity" evidence="3">
    <location>
        <begin position="1717"/>
        <end position="1731"/>
    </location>
</feature>
<feature type="domain" description="KOW" evidence="4">
    <location>
        <begin position="597"/>
        <end position="624"/>
    </location>
</feature>
<dbReference type="CDD" id="cd06084">
    <property type="entry name" value="KOW_Spt5_4"/>
    <property type="match status" value="1"/>
</dbReference>
<dbReference type="InterPro" id="IPR005100">
    <property type="entry name" value="NGN-domain"/>
</dbReference>
<feature type="compositionally biased region" description="Polar residues" evidence="3">
    <location>
        <begin position="1580"/>
        <end position="1592"/>
    </location>
</feature>
<dbReference type="InterPro" id="IPR014722">
    <property type="entry name" value="Rib_uL2_dom2"/>
</dbReference>
<feature type="domain" description="KOW" evidence="4">
    <location>
        <begin position="231"/>
        <end position="258"/>
    </location>
</feature>
<keyword evidence="6" id="KW-1185">Reference proteome</keyword>
<dbReference type="Pfam" id="PF03439">
    <property type="entry name" value="Spt5-NGN"/>
    <property type="match status" value="1"/>
</dbReference>
<feature type="compositionally biased region" description="Basic and acidic residues" evidence="3">
    <location>
        <begin position="829"/>
        <end position="851"/>
    </location>
</feature>
<comment type="caution">
    <text evidence="5">The sequence shown here is derived from an EMBL/GenBank/DDBJ whole genome shotgun (WGS) entry which is preliminary data.</text>
</comment>
<feature type="compositionally biased region" description="Low complexity" evidence="3">
    <location>
        <begin position="1418"/>
        <end position="1430"/>
    </location>
</feature>
<feature type="compositionally biased region" description="Polar residues" evidence="3">
    <location>
        <begin position="1166"/>
        <end position="1181"/>
    </location>
</feature>
<dbReference type="PANTHER" id="PTHR11125">
    <property type="entry name" value="SUPPRESSOR OF TY 5"/>
    <property type="match status" value="1"/>
</dbReference>
<dbReference type="Pfam" id="PF23042">
    <property type="entry name" value="KOW1_SPT5"/>
    <property type="match status" value="1"/>
</dbReference>
<feature type="compositionally biased region" description="Basic and acidic residues" evidence="3">
    <location>
        <begin position="1647"/>
        <end position="1658"/>
    </location>
</feature>
<feature type="non-terminal residue" evidence="5">
    <location>
        <position position="1742"/>
    </location>
</feature>
<dbReference type="InterPro" id="IPR036735">
    <property type="entry name" value="NGN_dom_sf"/>
</dbReference>
<feature type="region of interest" description="Disordered" evidence="3">
    <location>
        <begin position="1"/>
        <end position="36"/>
    </location>
</feature>
<feature type="compositionally biased region" description="Basic and acidic residues" evidence="3">
    <location>
        <begin position="763"/>
        <end position="773"/>
    </location>
</feature>
<dbReference type="GO" id="GO:0006368">
    <property type="term" value="P:transcription elongation by RNA polymerase II"/>
    <property type="evidence" value="ECO:0007669"/>
    <property type="project" value="TreeGrafter"/>
</dbReference>
<dbReference type="Pfam" id="PF23037">
    <property type="entry name" value="KOWx_SPT5"/>
    <property type="match status" value="1"/>
</dbReference>
<feature type="compositionally biased region" description="Polar residues" evidence="3">
    <location>
        <begin position="1017"/>
        <end position="1033"/>
    </location>
</feature>
<feature type="compositionally biased region" description="Gly residues" evidence="3">
    <location>
        <begin position="1449"/>
        <end position="1468"/>
    </location>
</feature>
<dbReference type="InterPro" id="IPR039385">
    <property type="entry name" value="NGN_Euk"/>
</dbReference>
<feature type="region of interest" description="Disordered" evidence="3">
    <location>
        <begin position="381"/>
        <end position="401"/>
    </location>
</feature>
<dbReference type="InterPro" id="IPR041973">
    <property type="entry name" value="KOW_Spt5_1"/>
</dbReference>
<dbReference type="Proteomes" id="UP000187406">
    <property type="component" value="Unassembled WGS sequence"/>
</dbReference>
<dbReference type="FunFam" id="3.30.70.940:FF:000010">
    <property type="entry name" value="Protein RNA-directed DNA methylation 3"/>
    <property type="match status" value="1"/>
</dbReference>
<dbReference type="SMART" id="SM00739">
    <property type="entry name" value="KOW"/>
    <property type="match status" value="3"/>
</dbReference>
<organism evidence="5 6">
    <name type="scientific">Cephalotus follicularis</name>
    <name type="common">Albany pitcher plant</name>
    <dbReference type="NCBI Taxonomy" id="3775"/>
    <lineage>
        <taxon>Eukaryota</taxon>
        <taxon>Viridiplantae</taxon>
        <taxon>Streptophyta</taxon>
        <taxon>Embryophyta</taxon>
        <taxon>Tracheophyta</taxon>
        <taxon>Spermatophyta</taxon>
        <taxon>Magnoliopsida</taxon>
        <taxon>eudicotyledons</taxon>
        <taxon>Gunneridae</taxon>
        <taxon>Pentapetalae</taxon>
        <taxon>rosids</taxon>
        <taxon>fabids</taxon>
        <taxon>Oxalidales</taxon>
        <taxon>Cephalotaceae</taxon>
        <taxon>Cephalotus</taxon>
    </lineage>
</organism>
<feature type="domain" description="KOW" evidence="4">
    <location>
        <begin position="467"/>
        <end position="494"/>
    </location>
</feature>